<sequence length="83" mass="9865">MATPFDELRTARSQLRQSKRALRDTREKLKDVIDDDTEDTNEVIRLLEDQEIKYSKRIEELESRIAELELSIDNERSQSARQE</sequence>
<feature type="non-terminal residue" evidence="2">
    <location>
        <position position="83"/>
    </location>
</feature>
<reference evidence="2 3" key="1">
    <citation type="submission" date="2008-07" db="EMBL/GenBank/DDBJ databases">
        <authorList>
            <person name="El-Sayed N."/>
            <person name="Caler E."/>
            <person name="Inman J."/>
            <person name="Amedeo P."/>
            <person name="Hass B."/>
            <person name="Wortman J."/>
        </authorList>
    </citation>
    <scope>NUCLEOTIDE SEQUENCE [LARGE SCALE GENOMIC DNA]</scope>
    <source>
        <strain evidence="3">ATCC 50983 / TXsc</strain>
    </source>
</reference>
<evidence type="ECO:0000313" key="3">
    <source>
        <dbReference type="Proteomes" id="UP000007800"/>
    </source>
</evidence>
<dbReference type="GeneID" id="9039108"/>
<proteinExistence type="predicted"/>
<dbReference type="RefSeq" id="XP_002778521.1">
    <property type="nucleotide sequence ID" value="XM_002778475.1"/>
</dbReference>
<dbReference type="Proteomes" id="UP000007800">
    <property type="component" value="Unassembled WGS sequence"/>
</dbReference>
<dbReference type="InParanoid" id="C5KYX7"/>
<name>C5KYX7_PERM5</name>
<dbReference type="AlphaFoldDB" id="C5KYX7"/>
<accession>C5KYX7</accession>
<feature type="compositionally biased region" description="Basic and acidic residues" evidence="1">
    <location>
        <begin position="1"/>
        <end position="10"/>
    </location>
</feature>
<dbReference type="EMBL" id="GG677620">
    <property type="protein sequence ID" value="EER10316.1"/>
    <property type="molecule type" value="Genomic_DNA"/>
</dbReference>
<keyword evidence="3" id="KW-1185">Reference proteome</keyword>
<evidence type="ECO:0000313" key="2">
    <source>
        <dbReference type="EMBL" id="EER10316.1"/>
    </source>
</evidence>
<dbReference type="OrthoDB" id="7462124at2759"/>
<protein>
    <submittedName>
        <fullName evidence="2">Uncharacterized protein</fullName>
    </submittedName>
</protein>
<gene>
    <name evidence="2" type="ORF">Pmar_PMAR023191</name>
</gene>
<evidence type="ECO:0000256" key="1">
    <source>
        <dbReference type="SAM" id="MobiDB-lite"/>
    </source>
</evidence>
<organism evidence="3">
    <name type="scientific">Perkinsus marinus (strain ATCC 50983 / TXsc)</name>
    <dbReference type="NCBI Taxonomy" id="423536"/>
    <lineage>
        <taxon>Eukaryota</taxon>
        <taxon>Sar</taxon>
        <taxon>Alveolata</taxon>
        <taxon>Perkinsozoa</taxon>
        <taxon>Perkinsea</taxon>
        <taxon>Perkinsida</taxon>
        <taxon>Perkinsidae</taxon>
        <taxon>Perkinsus</taxon>
    </lineage>
</organism>
<feature type="region of interest" description="Disordered" evidence="1">
    <location>
        <begin position="1"/>
        <end position="20"/>
    </location>
</feature>